<gene>
    <name evidence="1" type="primary">nfi</name>
    <name evidence="1" type="ORF">Pan14r_10790</name>
</gene>
<evidence type="ECO:0000313" key="1">
    <source>
        <dbReference type="EMBL" id="TWT68830.1"/>
    </source>
</evidence>
<dbReference type="Pfam" id="PF04493">
    <property type="entry name" value="Endonuclease_5"/>
    <property type="match status" value="1"/>
</dbReference>
<dbReference type="InterPro" id="IPR007581">
    <property type="entry name" value="Endonuclease-V"/>
</dbReference>
<dbReference type="AlphaFoldDB" id="A0A5C5Y0Z9"/>
<dbReference type="RefSeq" id="WP_146438540.1">
    <property type="nucleotide sequence ID" value="NZ_SJPL01000001.1"/>
</dbReference>
<keyword evidence="1" id="KW-0255">Endonuclease</keyword>
<reference evidence="1 2" key="1">
    <citation type="submission" date="2019-02" db="EMBL/GenBank/DDBJ databases">
        <title>Deep-cultivation of Planctomycetes and their phenomic and genomic characterization uncovers novel biology.</title>
        <authorList>
            <person name="Wiegand S."/>
            <person name="Jogler M."/>
            <person name="Boedeker C."/>
            <person name="Pinto D."/>
            <person name="Vollmers J."/>
            <person name="Rivas-Marin E."/>
            <person name="Kohn T."/>
            <person name="Peeters S.H."/>
            <person name="Heuer A."/>
            <person name="Rast P."/>
            <person name="Oberbeckmann S."/>
            <person name="Bunk B."/>
            <person name="Jeske O."/>
            <person name="Meyerdierks A."/>
            <person name="Storesund J.E."/>
            <person name="Kallscheuer N."/>
            <person name="Luecker S."/>
            <person name="Lage O.M."/>
            <person name="Pohl T."/>
            <person name="Merkel B.J."/>
            <person name="Hornburger P."/>
            <person name="Mueller R.-W."/>
            <person name="Bruemmer F."/>
            <person name="Labrenz M."/>
            <person name="Spormann A.M."/>
            <person name="Op Den Camp H."/>
            <person name="Overmann J."/>
            <person name="Amann R."/>
            <person name="Jetten M.S.M."/>
            <person name="Mascher T."/>
            <person name="Medema M.H."/>
            <person name="Devos D.P."/>
            <person name="Kaster A.-K."/>
            <person name="Ovreas L."/>
            <person name="Rohde M."/>
            <person name="Galperin M.Y."/>
            <person name="Jogler C."/>
        </authorList>
    </citation>
    <scope>NUCLEOTIDE SEQUENCE [LARGE SCALE GENOMIC DNA]</scope>
    <source>
        <strain evidence="1 2">Pan14r</strain>
    </source>
</reference>
<sequence length="174" mass="19144">METDTHTETIACLDVGYAEAAARAACVVIADWRASIPVAEHVAKIHEVKEYQPGEFYRRELPCIQAVLEKLDQPPTYVVVDGYVWLDGNGRPGLGAHLYETLDRKIPVIGVAKNPFKDTDHATELRRGTSDRPLYVTAVGIPIAQAVLNIGEMHGPHRLPAILKRVDQLSRGGN</sequence>
<evidence type="ECO:0000313" key="2">
    <source>
        <dbReference type="Proteomes" id="UP000317238"/>
    </source>
</evidence>
<dbReference type="GO" id="GO:0006281">
    <property type="term" value="P:DNA repair"/>
    <property type="evidence" value="ECO:0007669"/>
    <property type="project" value="InterPro"/>
</dbReference>
<dbReference type="GO" id="GO:0043737">
    <property type="term" value="F:deoxyribonuclease V activity"/>
    <property type="evidence" value="ECO:0007669"/>
    <property type="project" value="UniProtKB-EC"/>
</dbReference>
<organism evidence="1 2">
    <name type="scientific">Crateriforma conspicua</name>
    <dbReference type="NCBI Taxonomy" id="2527996"/>
    <lineage>
        <taxon>Bacteria</taxon>
        <taxon>Pseudomonadati</taxon>
        <taxon>Planctomycetota</taxon>
        <taxon>Planctomycetia</taxon>
        <taxon>Planctomycetales</taxon>
        <taxon>Planctomycetaceae</taxon>
        <taxon>Crateriforma</taxon>
    </lineage>
</organism>
<proteinExistence type="predicted"/>
<accession>A0A5C5Y0Z9</accession>
<comment type="caution">
    <text evidence="1">The sequence shown here is derived from an EMBL/GenBank/DDBJ whole genome shotgun (WGS) entry which is preliminary data.</text>
</comment>
<dbReference type="EMBL" id="SJPL01000001">
    <property type="protein sequence ID" value="TWT68830.1"/>
    <property type="molecule type" value="Genomic_DNA"/>
</dbReference>
<keyword evidence="1" id="KW-0540">Nuclease</keyword>
<keyword evidence="2" id="KW-1185">Reference proteome</keyword>
<keyword evidence="1" id="KW-0378">Hydrolase</keyword>
<protein>
    <submittedName>
        <fullName evidence="1">Endonuclease V</fullName>
        <ecNumber evidence="1">3.1.21.7</ecNumber>
    </submittedName>
</protein>
<dbReference type="Proteomes" id="UP000317238">
    <property type="component" value="Unassembled WGS sequence"/>
</dbReference>
<dbReference type="OrthoDB" id="2593273at2"/>
<dbReference type="Gene3D" id="3.30.2170.10">
    <property type="entry name" value="archaeoglobus fulgidus dsm 4304 superfamily"/>
    <property type="match status" value="1"/>
</dbReference>
<name>A0A5C5Y0Z9_9PLAN</name>
<dbReference type="EC" id="3.1.21.7" evidence="1"/>